<feature type="transmembrane region" description="Helical" evidence="6">
    <location>
        <begin position="61"/>
        <end position="85"/>
    </location>
</feature>
<dbReference type="RefSeq" id="XP_030369910.1">
    <property type="nucleotide sequence ID" value="XM_030514050.1"/>
</dbReference>
<dbReference type="OrthoDB" id="5296287at2759"/>
<accession>A0A6J2SZA0</accession>
<feature type="transmembrane region" description="Helical" evidence="6">
    <location>
        <begin position="534"/>
        <end position="553"/>
    </location>
</feature>
<feature type="transmembrane region" description="Helical" evidence="6">
    <location>
        <begin position="274"/>
        <end position="295"/>
    </location>
</feature>
<dbReference type="GO" id="GO:0022857">
    <property type="term" value="F:transmembrane transporter activity"/>
    <property type="evidence" value="ECO:0007669"/>
    <property type="project" value="InterPro"/>
</dbReference>
<evidence type="ECO:0000313" key="8">
    <source>
        <dbReference type="Proteomes" id="UP000504634"/>
    </source>
</evidence>
<feature type="transmembrane region" description="Helical" evidence="6">
    <location>
        <begin position="301"/>
        <end position="320"/>
    </location>
</feature>
<dbReference type="AlphaFoldDB" id="A0A6J2SZA0"/>
<dbReference type="InterPro" id="IPR005828">
    <property type="entry name" value="MFS_sugar_transport-like"/>
</dbReference>
<dbReference type="Gene3D" id="1.20.1250.20">
    <property type="entry name" value="MFS general substrate transporter like domains"/>
    <property type="match status" value="1"/>
</dbReference>
<evidence type="ECO:0000313" key="10">
    <source>
        <dbReference type="RefSeq" id="XP_030369911.1"/>
    </source>
</evidence>
<keyword evidence="4 6" id="KW-0472">Membrane</keyword>
<proteinExistence type="predicted"/>
<feature type="transmembrane region" description="Helical" evidence="6">
    <location>
        <begin position="237"/>
        <end position="254"/>
    </location>
</feature>
<evidence type="ECO:0000256" key="6">
    <source>
        <dbReference type="SAM" id="Phobius"/>
    </source>
</evidence>
<evidence type="ECO:0000259" key="7">
    <source>
        <dbReference type="PROSITE" id="PS50850"/>
    </source>
</evidence>
<comment type="subcellular location">
    <subcellularLocation>
        <location evidence="1">Membrane</location>
        <topology evidence="1">Multi-pass membrane protein</topology>
    </subcellularLocation>
</comment>
<organism evidence="8 10">
    <name type="scientific">Drosophila lebanonensis</name>
    <name type="common">Fruit fly</name>
    <name type="synonym">Scaptodrosophila lebanonensis</name>
    <dbReference type="NCBI Taxonomy" id="7225"/>
    <lineage>
        <taxon>Eukaryota</taxon>
        <taxon>Metazoa</taxon>
        <taxon>Ecdysozoa</taxon>
        <taxon>Arthropoda</taxon>
        <taxon>Hexapoda</taxon>
        <taxon>Insecta</taxon>
        <taxon>Pterygota</taxon>
        <taxon>Neoptera</taxon>
        <taxon>Endopterygota</taxon>
        <taxon>Diptera</taxon>
        <taxon>Brachycera</taxon>
        <taxon>Muscomorpha</taxon>
        <taxon>Ephydroidea</taxon>
        <taxon>Drosophilidae</taxon>
        <taxon>Scaptodrosophila</taxon>
    </lineage>
</organism>
<dbReference type="InterPro" id="IPR020846">
    <property type="entry name" value="MFS_dom"/>
</dbReference>
<sequence length="614" mass="69573">MGDNKTMKDMHELDSNNRKASAAGSVAATSFQMDLDDESELNDPFQALMEKAGNHGRYQTLYNYVFVAGLAFAGALVYMNIILALNIPDHWCTVPGRELTNYTLDEWRHITLPNQKDNRGLEKFSSCEMYDMNFTGVDDWSTWNVSQRTNQTTACQNGWSYDRTWYESSIPTDQHWVCAKDLFVTNVFVVGRVTEVVGSFVFGQMGDIFGRRPVYYVSVIFCSVGRLWSIVCTSSYTWFLIMSGIVGFTVNSLFQSPQIIGMEISREQDRSRIAFFQSCGWSVGTTLMPLLYWWLGHWDSFMWLTSVPTALVLIFSKYVIESPRWLISKRRFRDAIVQFKKIAKFNGRTFDVSEKELAEIYRRDTQDVTYGIASLFGGWRLARNTIIMGFSWCVVAVSYFTLVLFSSRMAGNPFLNFLFQSIVEIPAYIVGKYMGDTYGRRFTNSVSFLISSVTCLPIIMYASDKQYEALMTYLSAFIKFLNALTFFTVNLQCLEIYPTCMRQTGIALGTIVANAIGVLAPYLVYLGTTVDIRAPYYILGTLFLLGGIGALFLPETLHKKLPDTMEEAEHFGRNDKFFSLPKAPAALQDADTVDVSTGKMAPELAKLNQQAYAP</sequence>
<keyword evidence="8" id="KW-1185">Reference proteome</keyword>
<keyword evidence="3 6" id="KW-1133">Transmembrane helix</keyword>
<evidence type="ECO:0000256" key="3">
    <source>
        <dbReference type="ARBA" id="ARBA00022989"/>
    </source>
</evidence>
<evidence type="ECO:0000256" key="4">
    <source>
        <dbReference type="ARBA" id="ARBA00023136"/>
    </source>
</evidence>
<evidence type="ECO:0000256" key="5">
    <source>
        <dbReference type="SAM" id="MobiDB-lite"/>
    </source>
</evidence>
<feature type="transmembrane region" description="Helical" evidence="6">
    <location>
        <begin position="386"/>
        <end position="407"/>
    </location>
</feature>
<feature type="transmembrane region" description="Helical" evidence="6">
    <location>
        <begin position="442"/>
        <end position="462"/>
    </location>
</feature>
<feature type="transmembrane region" description="Helical" evidence="6">
    <location>
        <begin position="214"/>
        <end position="231"/>
    </location>
</feature>
<reference evidence="9 10" key="1">
    <citation type="submission" date="2025-04" db="UniProtKB">
        <authorList>
            <consortium name="RefSeq"/>
        </authorList>
    </citation>
    <scope>IDENTIFICATION</scope>
    <source>
        <strain evidence="9 10">11010-0011.00</strain>
        <tissue evidence="9 10">Whole body</tissue>
    </source>
</reference>
<dbReference type="GO" id="GO:0016020">
    <property type="term" value="C:membrane"/>
    <property type="evidence" value="ECO:0007669"/>
    <property type="project" value="UniProtKB-SubCell"/>
</dbReference>
<feature type="region of interest" description="Disordered" evidence="5">
    <location>
        <begin position="1"/>
        <end position="21"/>
    </location>
</feature>
<dbReference type="SUPFAM" id="SSF103473">
    <property type="entry name" value="MFS general substrate transporter"/>
    <property type="match status" value="1"/>
</dbReference>
<evidence type="ECO:0000256" key="2">
    <source>
        <dbReference type="ARBA" id="ARBA00022692"/>
    </source>
</evidence>
<feature type="transmembrane region" description="Helical" evidence="6">
    <location>
        <begin position="413"/>
        <end position="430"/>
    </location>
</feature>
<feature type="transmembrane region" description="Helical" evidence="6">
    <location>
        <begin position="506"/>
        <end position="528"/>
    </location>
</feature>
<feature type="transmembrane region" description="Helical" evidence="6">
    <location>
        <begin position="474"/>
        <end position="494"/>
    </location>
</feature>
<dbReference type="GeneID" id="115620683"/>
<evidence type="ECO:0000313" key="9">
    <source>
        <dbReference type="RefSeq" id="XP_030369910.1"/>
    </source>
</evidence>
<dbReference type="Proteomes" id="UP000504634">
    <property type="component" value="Unplaced"/>
</dbReference>
<evidence type="ECO:0000256" key="1">
    <source>
        <dbReference type="ARBA" id="ARBA00004141"/>
    </source>
</evidence>
<name>A0A6J2SZA0_DROLE</name>
<dbReference type="RefSeq" id="XP_030369911.1">
    <property type="nucleotide sequence ID" value="XM_030514051.1"/>
</dbReference>
<gene>
    <name evidence="9 10" type="primary">LOC115620683</name>
</gene>
<dbReference type="PROSITE" id="PS50850">
    <property type="entry name" value="MFS"/>
    <property type="match status" value="1"/>
</dbReference>
<keyword evidence="2 6" id="KW-0812">Transmembrane</keyword>
<dbReference type="InterPro" id="IPR036259">
    <property type="entry name" value="MFS_trans_sf"/>
</dbReference>
<dbReference type="CDD" id="cd17317">
    <property type="entry name" value="MFS_SLC22"/>
    <property type="match status" value="1"/>
</dbReference>
<feature type="compositionally biased region" description="Basic and acidic residues" evidence="5">
    <location>
        <begin position="1"/>
        <end position="17"/>
    </location>
</feature>
<protein>
    <submittedName>
        <fullName evidence="9 10">Carcinine transporter isoform X1</fullName>
    </submittedName>
</protein>
<dbReference type="Pfam" id="PF00083">
    <property type="entry name" value="Sugar_tr"/>
    <property type="match status" value="1"/>
</dbReference>
<feature type="domain" description="Major facilitator superfamily (MFS) profile" evidence="7">
    <location>
        <begin position="66"/>
        <end position="558"/>
    </location>
</feature>
<dbReference type="PANTHER" id="PTHR24064">
    <property type="entry name" value="SOLUTE CARRIER FAMILY 22 MEMBER"/>
    <property type="match status" value="1"/>
</dbReference>
<feature type="transmembrane region" description="Helical" evidence="6">
    <location>
        <begin position="182"/>
        <end position="202"/>
    </location>
</feature>